<dbReference type="EC" id="1.8.7.1" evidence="10"/>
<evidence type="ECO:0000313" key="11">
    <source>
        <dbReference type="Proteomes" id="UP000014174"/>
    </source>
</evidence>
<dbReference type="PATRIC" id="fig|1150600.3.peg.2483"/>
<dbReference type="STRING" id="1150600.ADIARSV_2510"/>
<keyword evidence="2" id="KW-0349">Heme</keyword>
<feature type="domain" description="Nitrite/Sulfite reductase ferredoxin-like" evidence="8">
    <location>
        <begin position="49"/>
        <end position="113"/>
    </location>
</feature>
<evidence type="ECO:0000256" key="1">
    <source>
        <dbReference type="ARBA" id="ARBA00022485"/>
    </source>
</evidence>
<dbReference type="Pfam" id="PF05168">
    <property type="entry name" value="HEPN"/>
    <property type="match status" value="1"/>
</dbReference>
<comment type="caution">
    <text evidence="10">The sequence shown here is derived from an EMBL/GenBank/DDBJ whole genome shotgun (WGS) entry which is preliminary data.</text>
</comment>
<keyword evidence="3" id="KW-0479">Metal-binding</keyword>
<keyword evidence="6" id="KW-0411">Iron-sulfur</keyword>
<dbReference type="AlphaFoldDB" id="R9GZ76"/>
<dbReference type="GO" id="GO:0051539">
    <property type="term" value="F:4 iron, 4 sulfur cluster binding"/>
    <property type="evidence" value="ECO:0007669"/>
    <property type="project" value="UniProtKB-KW"/>
</dbReference>
<keyword evidence="4 10" id="KW-0560">Oxidoreductase</keyword>
<dbReference type="InterPro" id="IPR006067">
    <property type="entry name" value="NO2/SO3_Rdtase_4Fe4S_dom"/>
</dbReference>
<evidence type="ECO:0000256" key="4">
    <source>
        <dbReference type="ARBA" id="ARBA00023002"/>
    </source>
</evidence>
<reference evidence="10 11" key="1">
    <citation type="journal article" date="2013" name="Genome Announc.">
        <title>Draft Genome Sequence of Arcticibacter svalbardensis Strain MN12-7T, a Member of the Family Sphingobacteriaceae Isolated from an Arctic Soil Sample.</title>
        <authorList>
            <person name="Shivaji S."/>
            <person name="Ara S."/>
            <person name="Prasad S."/>
            <person name="Manasa B.P."/>
            <person name="Begum Z."/>
            <person name="Singh A."/>
            <person name="Kumar Pinnaka A."/>
        </authorList>
    </citation>
    <scope>NUCLEOTIDE SEQUENCE [LARGE SCALE GENOMIC DNA]</scope>
    <source>
        <strain evidence="10 11">MN12-7</strain>
    </source>
</reference>
<dbReference type="OrthoDB" id="9803707at2"/>
<gene>
    <name evidence="10" type="ORF">ADIARSV_2510</name>
</gene>
<dbReference type="InterPro" id="IPR045854">
    <property type="entry name" value="NO2/SO3_Rdtase_4Fe4S_sf"/>
</dbReference>
<feature type="domain" description="Nitrite/Sulfite reductase ferredoxin-like" evidence="8">
    <location>
        <begin position="324"/>
        <end position="390"/>
    </location>
</feature>
<evidence type="ECO:0000256" key="2">
    <source>
        <dbReference type="ARBA" id="ARBA00022617"/>
    </source>
</evidence>
<evidence type="ECO:0000259" key="7">
    <source>
        <dbReference type="Pfam" id="PF01077"/>
    </source>
</evidence>
<dbReference type="RefSeq" id="WP_016195741.1">
    <property type="nucleotide sequence ID" value="NZ_AQPN01000090.1"/>
</dbReference>
<dbReference type="PANTHER" id="PTHR32439">
    <property type="entry name" value="FERREDOXIN--NITRITE REDUCTASE, CHLOROPLASTIC"/>
    <property type="match status" value="1"/>
</dbReference>
<dbReference type="GO" id="GO:0050311">
    <property type="term" value="F:sulfite reductase (ferredoxin) activity"/>
    <property type="evidence" value="ECO:0007669"/>
    <property type="project" value="UniProtKB-EC"/>
</dbReference>
<evidence type="ECO:0000256" key="3">
    <source>
        <dbReference type="ARBA" id="ARBA00022723"/>
    </source>
</evidence>
<feature type="domain" description="HEPN" evidence="9">
    <location>
        <begin position="588"/>
        <end position="653"/>
    </location>
</feature>
<dbReference type="GO" id="GO:0020037">
    <property type="term" value="F:heme binding"/>
    <property type="evidence" value="ECO:0007669"/>
    <property type="project" value="InterPro"/>
</dbReference>
<dbReference type="InterPro" id="IPR051329">
    <property type="entry name" value="NIR_SIR_4Fe-4S"/>
</dbReference>
<evidence type="ECO:0000313" key="10">
    <source>
        <dbReference type="EMBL" id="EOR94269.1"/>
    </source>
</evidence>
<evidence type="ECO:0000259" key="8">
    <source>
        <dbReference type="Pfam" id="PF03460"/>
    </source>
</evidence>
<dbReference type="PANTHER" id="PTHR32439:SF9">
    <property type="entry name" value="BLR3264 PROTEIN"/>
    <property type="match status" value="1"/>
</dbReference>
<dbReference type="SUPFAM" id="SSF55124">
    <property type="entry name" value="Nitrite/Sulfite reductase N-terminal domain-like"/>
    <property type="match status" value="2"/>
</dbReference>
<dbReference type="GO" id="GO:0046872">
    <property type="term" value="F:metal ion binding"/>
    <property type="evidence" value="ECO:0007669"/>
    <property type="project" value="UniProtKB-KW"/>
</dbReference>
<dbReference type="EMBL" id="AQPN01000090">
    <property type="protein sequence ID" value="EOR94269.1"/>
    <property type="molecule type" value="Genomic_DNA"/>
</dbReference>
<protein>
    <submittedName>
        <fullName evidence="10">Ferredoxin--sulfite reductase</fullName>
        <ecNumber evidence="10">1.8.7.1</ecNumber>
    </submittedName>
</protein>
<feature type="domain" description="Nitrite/sulphite reductase 4Fe-4S" evidence="7">
    <location>
        <begin position="124"/>
        <end position="276"/>
    </location>
</feature>
<dbReference type="Pfam" id="PF01077">
    <property type="entry name" value="NIR_SIR"/>
    <property type="match status" value="2"/>
</dbReference>
<feature type="domain" description="Nitrite/sulphite reductase 4Fe-4S" evidence="7">
    <location>
        <begin position="401"/>
        <end position="521"/>
    </location>
</feature>
<dbReference type="InterPro" id="IPR007842">
    <property type="entry name" value="HEPN_dom"/>
</dbReference>
<keyword evidence="11" id="KW-1185">Reference proteome</keyword>
<keyword evidence="5" id="KW-0408">Iron</keyword>
<dbReference type="Proteomes" id="UP000014174">
    <property type="component" value="Unassembled WGS sequence"/>
</dbReference>
<proteinExistence type="predicted"/>
<evidence type="ECO:0000256" key="6">
    <source>
        <dbReference type="ARBA" id="ARBA00023014"/>
    </source>
</evidence>
<organism evidence="10 11">
    <name type="scientific">Arcticibacter svalbardensis MN12-7</name>
    <dbReference type="NCBI Taxonomy" id="1150600"/>
    <lineage>
        <taxon>Bacteria</taxon>
        <taxon>Pseudomonadati</taxon>
        <taxon>Bacteroidota</taxon>
        <taxon>Sphingobacteriia</taxon>
        <taxon>Sphingobacteriales</taxon>
        <taxon>Sphingobacteriaceae</taxon>
        <taxon>Arcticibacter</taxon>
    </lineage>
</organism>
<dbReference type="Gene3D" id="3.90.480.10">
    <property type="entry name" value="Sulfite Reductase Hemoprotein,Domain 2"/>
    <property type="match status" value="1"/>
</dbReference>
<dbReference type="Gene3D" id="3.30.413.10">
    <property type="entry name" value="Sulfite Reductase Hemoprotein, domain 1"/>
    <property type="match status" value="2"/>
</dbReference>
<dbReference type="Gene3D" id="1.20.120.330">
    <property type="entry name" value="Nucleotidyltransferases domain 2"/>
    <property type="match status" value="1"/>
</dbReference>
<name>R9GZ76_9SPHI</name>
<evidence type="ECO:0000259" key="9">
    <source>
        <dbReference type="Pfam" id="PF05168"/>
    </source>
</evidence>
<accession>R9GZ76</accession>
<dbReference type="InterPro" id="IPR036136">
    <property type="entry name" value="Nit/Sulf_reduc_fer-like_dom_sf"/>
</dbReference>
<dbReference type="eggNOG" id="COG0155">
    <property type="taxonomic scope" value="Bacteria"/>
</dbReference>
<dbReference type="Pfam" id="PF03460">
    <property type="entry name" value="NIR_SIR_ferr"/>
    <property type="match status" value="2"/>
</dbReference>
<dbReference type="InterPro" id="IPR005117">
    <property type="entry name" value="NiRdtase/SiRdtase_haem-b_fer"/>
</dbReference>
<sequence length="698" mass="78628">MNESHPNTVESIKSQEDIDELKEAISAFKKGDLSEDQFRSMRTLKGVYSQRQAGGQMVRIKLPFGRVTFRQMLLLADISETYSDGLIHFTTRQDIQIYNVSLERIPELWNKLETVDITLRGSGGNSVRNVTATALAGIDPKEPFDVSPYAYIVFKYFLHNPVCQEMGRKIKISFSSSEEDTGLSFIHDLGFLPRLRQLDGVEQRGFKVLIGGGLGAQPLLAQEIKDFLPEDQLIPFIESVLRVFNSYGERKNKNRSRLKYFVREIGLKEMLVLIEQQIMALPVKSLCVDRNCIPLSGLHQHLNEKTKFIPDTKYNSWFKTNVFEQKQGGCYGIYIKLQPGGDIKSDKLRKLVSYVKNRVADDIRVTGNQNLVLRFVKKEDLTTLFAKLNELGLAESGAGSLLDLMSCRGSKTCNLAISNSLGLAQVLEDLFIIEYKDLMHHTDIKVKISGCMNSCGHHAIASIGLHGSSLRADNKVLPAVQILIGGGILGNGEGRFADKIIKIPVRRAPDALRLILNHYRENVGLNESFFDYYDRYNKGVYYTLLKPLSDLSNLTHLDFIDWGYKETYKTAIGTGECAGETVDLTYILLQQAYDKIDKAKNTFDAGLYADSIHHAYTSLINTAKALLLTKGISSSSQHNMISDFDTHFALNEDFSNYETFKDLVQQINQNEPEEGFAERYLEDAISFVQNHDLITNGN</sequence>
<keyword evidence="1" id="KW-0004">4Fe-4S</keyword>
<evidence type="ECO:0000256" key="5">
    <source>
        <dbReference type="ARBA" id="ARBA00023004"/>
    </source>
</evidence>
<dbReference type="SUPFAM" id="SSF56014">
    <property type="entry name" value="Nitrite and sulphite reductase 4Fe-4S domain-like"/>
    <property type="match status" value="2"/>
</dbReference>